<proteinExistence type="predicted"/>
<gene>
    <name evidence="1" type="ORF">EDC28_104337</name>
</gene>
<accession>A0A3N1PHX7</accession>
<evidence type="ECO:0000313" key="1">
    <source>
        <dbReference type="EMBL" id="ROQ27679.1"/>
    </source>
</evidence>
<name>A0A3N1PHX7_9GAMM</name>
<evidence type="ECO:0000313" key="2">
    <source>
        <dbReference type="Proteomes" id="UP000268033"/>
    </source>
</evidence>
<dbReference type="Pfam" id="PF22491">
    <property type="entry name" value="DUF6988"/>
    <property type="match status" value="1"/>
</dbReference>
<dbReference type="EMBL" id="RJUL01000004">
    <property type="protein sequence ID" value="ROQ27679.1"/>
    <property type="molecule type" value="Genomic_DNA"/>
</dbReference>
<protein>
    <submittedName>
        <fullName evidence="1">Uncharacterized protein</fullName>
    </submittedName>
</protein>
<dbReference type="AlphaFoldDB" id="A0A3N1PHX7"/>
<dbReference type="InterPro" id="IPR054257">
    <property type="entry name" value="DUF6988"/>
</dbReference>
<reference evidence="1 2" key="1">
    <citation type="submission" date="2018-11" db="EMBL/GenBank/DDBJ databases">
        <title>Genomic Encyclopedia of Type Strains, Phase IV (KMG-IV): sequencing the most valuable type-strain genomes for metagenomic binning, comparative biology and taxonomic classification.</title>
        <authorList>
            <person name="Goeker M."/>
        </authorList>
    </citation>
    <scope>NUCLEOTIDE SEQUENCE [LARGE SCALE GENOMIC DNA]</scope>
    <source>
        <strain evidence="1 2">DSM 21945</strain>
    </source>
</reference>
<keyword evidence="2" id="KW-1185">Reference proteome</keyword>
<organism evidence="1 2">
    <name type="scientific">Gallaecimonas pentaromativorans</name>
    <dbReference type="NCBI Taxonomy" id="584787"/>
    <lineage>
        <taxon>Bacteria</taxon>
        <taxon>Pseudomonadati</taxon>
        <taxon>Pseudomonadota</taxon>
        <taxon>Gammaproteobacteria</taxon>
        <taxon>Enterobacterales</taxon>
        <taxon>Gallaecimonadaceae</taxon>
        <taxon>Gallaecimonas</taxon>
    </lineage>
</organism>
<comment type="caution">
    <text evidence="1">The sequence shown here is derived from an EMBL/GenBank/DDBJ whole genome shotgun (WGS) entry which is preliminary data.</text>
</comment>
<sequence length="212" mass="23185">MPVNNSLLSRSAELESELSALLGLAPFDDSERIRASRIMCSVALEHAESAKVLISLGNLTSATGIVRLQYEALVRAMWLLYAASEIEVSKLTSELTQESANTANKLPMLSKMLEKLQGKAPQEAVDMLLEFKEYSWKPLSSYVHGGIHAIHRHSKGYPAPLLEQMLRASNGVSVMAGMLLIILHGSGEQRGKIPKIQTEFADCLPSARPQNS</sequence>
<dbReference type="Proteomes" id="UP000268033">
    <property type="component" value="Unassembled WGS sequence"/>
</dbReference>